<keyword evidence="6" id="KW-0067">ATP-binding</keyword>
<dbReference type="InterPro" id="IPR059000">
    <property type="entry name" value="ATPase_P-type_domA"/>
</dbReference>
<dbReference type="GO" id="GO:0016887">
    <property type="term" value="F:ATP hydrolysis activity"/>
    <property type="evidence" value="ECO:0007669"/>
    <property type="project" value="InterPro"/>
</dbReference>
<dbReference type="eggNOG" id="COG0474">
    <property type="taxonomic scope" value="Bacteria"/>
</dbReference>
<evidence type="ECO:0000313" key="13">
    <source>
        <dbReference type="Proteomes" id="UP000004358"/>
    </source>
</evidence>
<dbReference type="SUPFAM" id="SSF81665">
    <property type="entry name" value="Calcium ATPase, transmembrane domain M"/>
    <property type="match status" value="1"/>
</dbReference>
<dbReference type="InterPro" id="IPR044492">
    <property type="entry name" value="P_typ_ATPase_HD_dom"/>
</dbReference>
<dbReference type="Gene3D" id="1.20.1110.10">
    <property type="entry name" value="Calcium-transporting ATPase, transmembrane domain"/>
    <property type="match status" value="1"/>
</dbReference>
<keyword evidence="3" id="KW-1003">Cell membrane</keyword>
<evidence type="ECO:0000256" key="10">
    <source>
        <dbReference type="SAM" id="Phobius"/>
    </source>
</evidence>
<dbReference type="NCBIfam" id="TIGR01494">
    <property type="entry name" value="ATPase_P-type"/>
    <property type="match status" value="2"/>
</dbReference>
<dbReference type="Proteomes" id="UP000004358">
    <property type="component" value="Unassembled WGS sequence"/>
</dbReference>
<name>A3ZS49_9BACT</name>
<dbReference type="PANTHER" id="PTHR43294">
    <property type="entry name" value="SODIUM/POTASSIUM-TRANSPORTING ATPASE SUBUNIT ALPHA"/>
    <property type="match status" value="1"/>
</dbReference>
<organism evidence="12 13">
    <name type="scientific">Blastopirellula marina DSM 3645</name>
    <dbReference type="NCBI Taxonomy" id="314230"/>
    <lineage>
        <taxon>Bacteria</taxon>
        <taxon>Pseudomonadati</taxon>
        <taxon>Planctomycetota</taxon>
        <taxon>Planctomycetia</taxon>
        <taxon>Pirellulales</taxon>
        <taxon>Pirellulaceae</taxon>
        <taxon>Blastopirellula</taxon>
    </lineage>
</organism>
<proteinExistence type="inferred from homology"/>
<evidence type="ECO:0000256" key="5">
    <source>
        <dbReference type="ARBA" id="ARBA00022741"/>
    </source>
</evidence>
<gene>
    <name evidence="12" type="ORF">DSM3645_14215</name>
</gene>
<dbReference type="RefSeq" id="WP_002650741.1">
    <property type="nucleotide sequence ID" value="NZ_CH672376.1"/>
</dbReference>
<dbReference type="AlphaFoldDB" id="A3ZS49"/>
<dbReference type="SFLD" id="SFLDS00003">
    <property type="entry name" value="Haloacid_Dehalogenase"/>
    <property type="match status" value="1"/>
</dbReference>
<evidence type="ECO:0000313" key="12">
    <source>
        <dbReference type="EMBL" id="EAQ80507.1"/>
    </source>
</evidence>
<dbReference type="Pfam" id="PF00690">
    <property type="entry name" value="Cation_ATPase_N"/>
    <property type="match status" value="1"/>
</dbReference>
<keyword evidence="9 10" id="KW-0472">Membrane</keyword>
<protein>
    <submittedName>
        <fullName evidence="12">ATPase, E1-E2 type</fullName>
    </submittedName>
</protein>
<feature type="transmembrane region" description="Helical" evidence="10">
    <location>
        <begin position="885"/>
        <end position="904"/>
    </location>
</feature>
<dbReference type="FunFam" id="3.40.50.1000:FF:000028">
    <property type="entry name" value="Calcium-transporting P-type ATPase, putative"/>
    <property type="match status" value="1"/>
</dbReference>
<feature type="transmembrane region" description="Helical" evidence="10">
    <location>
        <begin position="79"/>
        <end position="95"/>
    </location>
</feature>
<evidence type="ECO:0000256" key="6">
    <source>
        <dbReference type="ARBA" id="ARBA00022840"/>
    </source>
</evidence>
<dbReference type="Gene3D" id="3.40.50.1000">
    <property type="entry name" value="HAD superfamily/HAD-like"/>
    <property type="match status" value="1"/>
</dbReference>
<reference evidence="12 13" key="1">
    <citation type="submission" date="2006-02" db="EMBL/GenBank/DDBJ databases">
        <authorList>
            <person name="Amann R."/>
            <person name="Ferriera S."/>
            <person name="Johnson J."/>
            <person name="Kravitz S."/>
            <person name="Halpern A."/>
            <person name="Remington K."/>
            <person name="Beeson K."/>
            <person name="Tran B."/>
            <person name="Rogers Y.-H."/>
            <person name="Friedman R."/>
            <person name="Venter J.C."/>
        </authorList>
    </citation>
    <scope>NUCLEOTIDE SEQUENCE [LARGE SCALE GENOMIC DNA]</scope>
    <source>
        <strain evidence="12 13">DSM 3645</strain>
    </source>
</reference>
<dbReference type="InterPro" id="IPR023214">
    <property type="entry name" value="HAD_sf"/>
</dbReference>
<dbReference type="GO" id="GO:0005886">
    <property type="term" value="C:plasma membrane"/>
    <property type="evidence" value="ECO:0007669"/>
    <property type="project" value="UniProtKB-SubCell"/>
</dbReference>
<evidence type="ECO:0000256" key="2">
    <source>
        <dbReference type="ARBA" id="ARBA00005675"/>
    </source>
</evidence>
<keyword evidence="8 10" id="KW-1133">Transmembrane helix</keyword>
<sequence>MSHDLSIEDTLSKFTVSQQSGLPADEVRRRQRKYGSNELVEHGGKSPWKTLLEQFSGTLVIVLLVAAVVSLFMHEWKDAVVILFIVILNAIIGFRQEYNAERAMAALQTLARPAAHVRRDGHVGEVPGFELVPGDIVLLEAGSLIPADGRLVEAANLRIQEATLTGESQAVEKKATTTLAPETALADRVNMAFMGSSVVYGRGVLVVTATGMSTELGKIADMIQTVDQEQTPLQRRLDTLGRQLAMIVLAIVVILFFTGLFFFSQEGQTFAERARVMFLTAVSMAVAAVPEGLPAVVTIALAIGAQRMLGRNAIIRNLPAVETLGSVSTICSDKTGTLTKNQMTVAVLSAGDQRIDDAHLAASSEQEQSAGRRTELGSQIDADPSFALLVAGGALCSDASLDRSKTGERIVIGDPTEGSLVMASADFLCSKEELESRFPRIAEAPFDSERKRMTTVHQVHDGEPMSFAPLLSQPSVVITKGAIEGLLDCCTSYVLGGAERDLDDVRIAQIKAQHDELAEHGMRILGLAYKPYAANGDTSPESLERDLIFLGLFGLVDPPRSEARDAVEMCAAAGIRPVMITGDHPLTAKSIATQLLFDVSAGVLTGNDLERIESDAELDEVSKRVSVFARVSPSHKLRLVSSLQRQNQIIAMTGDGVNDAPALKRADIGVAMGITGADVAKEASDMVLRDDNFATIVFAVREGRIIYDNIRKFIKYTLTSNTGELLVMIVAPLIGMPLPLSPLQILWINLVTDGLPGLALAMEPGEPDTMSRPPHPRDEQVLSRGLGWEVIWIGGLMAITSLAAGYFYWSPDASDHRYWRTMVFTVLTFSQMGNALAIRSAQQTLWKIGIFSNWLMLVAVSTTFILQIGVIYIPVFQDLFQTVALAPRDLAIALAISSLVFLAVETNKLLTRAADR</sequence>
<evidence type="ECO:0000256" key="1">
    <source>
        <dbReference type="ARBA" id="ARBA00004651"/>
    </source>
</evidence>
<dbReference type="Pfam" id="PF13246">
    <property type="entry name" value="Cation_ATPase"/>
    <property type="match status" value="1"/>
</dbReference>
<dbReference type="Pfam" id="PF00122">
    <property type="entry name" value="E1-E2_ATPase"/>
    <property type="match status" value="1"/>
</dbReference>
<feature type="transmembrane region" description="Helical" evidence="10">
    <location>
        <begin position="276"/>
        <end position="303"/>
    </location>
</feature>
<dbReference type="SMART" id="SM00831">
    <property type="entry name" value="Cation_ATPase_N"/>
    <property type="match status" value="1"/>
</dbReference>
<dbReference type="SFLD" id="SFLDF00027">
    <property type="entry name" value="p-type_atpase"/>
    <property type="match status" value="1"/>
</dbReference>
<evidence type="ECO:0000259" key="11">
    <source>
        <dbReference type="SMART" id="SM00831"/>
    </source>
</evidence>
<comment type="similarity">
    <text evidence="2">Belongs to the cation transport ATPase (P-type) (TC 3.A.3) family. Type IIA subfamily.</text>
</comment>
<dbReference type="STRING" id="314230.DSM3645_14215"/>
<dbReference type="InterPro" id="IPR008250">
    <property type="entry name" value="ATPase_P-typ_transduc_dom_A_sf"/>
</dbReference>
<feature type="transmembrane region" description="Helical" evidence="10">
    <location>
        <begin position="55"/>
        <end position="73"/>
    </location>
</feature>
<dbReference type="SFLD" id="SFLDG00002">
    <property type="entry name" value="C1.7:_P-type_atpase_like"/>
    <property type="match status" value="1"/>
</dbReference>
<dbReference type="InterPro" id="IPR050510">
    <property type="entry name" value="Cation_transp_ATPase_P-type"/>
</dbReference>
<keyword evidence="4 10" id="KW-0812">Transmembrane</keyword>
<dbReference type="InterPro" id="IPR036412">
    <property type="entry name" value="HAD-like_sf"/>
</dbReference>
<feature type="transmembrane region" description="Helical" evidence="10">
    <location>
        <begin position="850"/>
        <end position="873"/>
    </location>
</feature>
<dbReference type="EMBL" id="AANZ01000008">
    <property type="protein sequence ID" value="EAQ80507.1"/>
    <property type="molecule type" value="Genomic_DNA"/>
</dbReference>
<feature type="transmembrane region" description="Helical" evidence="10">
    <location>
        <begin position="786"/>
        <end position="809"/>
    </location>
</feature>
<dbReference type="SUPFAM" id="SSF81660">
    <property type="entry name" value="Metal cation-transporting ATPase, ATP-binding domain N"/>
    <property type="match status" value="1"/>
</dbReference>
<keyword evidence="5" id="KW-0547">Nucleotide-binding</keyword>
<evidence type="ECO:0000256" key="7">
    <source>
        <dbReference type="ARBA" id="ARBA00022967"/>
    </source>
</evidence>
<dbReference type="PRINTS" id="PR00119">
    <property type="entry name" value="CATATPASE"/>
</dbReference>
<dbReference type="SUPFAM" id="SSF56784">
    <property type="entry name" value="HAD-like"/>
    <property type="match status" value="1"/>
</dbReference>
<dbReference type="InterPro" id="IPR023299">
    <property type="entry name" value="ATPase_P-typ_cyto_dom_N"/>
</dbReference>
<dbReference type="Gene3D" id="3.40.1110.10">
    <property type="entry name" value="Calcium-transporting ATPase, cytoplasmic domain N"/>
    <property type="match status" value="1"/>
</dbReference>
<dbReference type="InterPro" id="IPR018303">
    <property type="entry name" value="ATPase_P-typ_P_site"/>
</dbReference>
<dbReference type="PROSITE" id="PS00154">
    <property type="entry name" value="ATPASE_E1_E2"/>
    <property type="match status" value="1"/>
</dbReference>
<dbReference type="InterPro" id="IPR023298">
    <property type="entry name" value="ATPase_P-typ_TM_dom_sf"/>
</dbReference>
<dbReference type="Pfam" id="PF00689">
    <property type="entry name" value="Cation_ATPase_C"/>
    <property type="match status" value="1"/>
</dbReference>
<feature type="domain" description="Cation-transporting P-type ATPase N-terminal" evidence="11">
    <location>
        <begin position="1"/>
        <end position="75"/>
    </location>
</feature>
<evidence type="ECO:0000256" key="9">
    <source>
        <dbReference type="ARBA" id="ARBA00023136"/>
    </source>
</evidence>
<feature type="transmembrane region" description="Helical" evidence="10">
    <location>
        <begin position="244"/>
        <end position="264"/>
    </location>
</feature>
<dbReference type="InterPro" id="IPR001757">
    <property type="entry name" value="P_typ_ATPase"/>
</dbReference>
<dbReference type="Gene3D" id="2.70.150.10">
    <property type="entry name" value="Calcium-transporting ATPase, cytoplasmic transduction domain A"/>
    <property type="match status" value="1"/>
</dbReference>
<dbReference type="HOGENOM" id="CLU_002360_3_0_0"/>
<dbReference type="SUPFAM" id="SSF81653">
    <property type="entry name" value="Calcium ATPase, transduction domain A"/>
    <property type="match status" value="1"/>
</dbReference>
<comment type="caution">
    <text evidence="12">The sequence shown here is derived from an EMBL/GenBank/DDBJ whole genome shotgun (WGS) entry which is preliminary data.</text>
</comment>
<evidence type="ECO:0000256" key="3">
    <source>
        <dbReference type="ARBA" id="ARBA00022475"/>
    </source>
</evidence>
<dbReference type="PRINTS" id="PR00120">
    <property type="entry name" value="HATPASE"/>
</dbReference>
<dbReference type="GO" id="GO:0005524">
    <property type="term" value="F:ATP binding"/>
    <property type="evidence" value="ECO:0007669"/>
    <property type="project" value="UniProtKB-KW"/>
</dbReference>
<comment type="subcellular location">
    <subcellularLocation>
        <location evidence="1">Cell membrane</location>
        <topology evidence="1">Multi-pass membrane protein</topology>
    </subcellularLocation>
</comment>
<dbReference type="InterPro" id="IPR006068">
    <property type="entry name" value="ATPase_P-typ_cation-transptr_C"/>
</dbReference>
<evidence type="ECO:0000256" key="4">
    <source>
        <dbReference type="ARBA" id="ARBA00022692"/>
    </source>
</evidence>
<dbReference type="OrthoDB" id="211392at2"/>
<accession>A3ZS49</accession>
<keyword evidence="7" id="KW-1278">Translocase</keyword>
<evidence type="ECO:0000256" key="8">
    <source>
        <dbReference type="ARBA" id="ARBA00022989"/>
    </source>
</evidence>
<dbReference type="InterPro" id="IPR004014">
    <property type="entry name" value="ATPase_P-typ_cation-transptr_N"/>
</dbReference>
<dbReference type="PANTHER" id="PTHR43294:SF21">
    <property type="entry name" value="CATION TRANSPORTING ATPASE"/>
    <property type="match status" value="1"/>
</dbReference>